<reference evidence="1 2" key="1">
    <citation type="submission" date="2019-04" db="EMBL/GenBank/DDBJ databases">
        <title>Comparative genomics and transcriptomics to analyze fruiting body development in filamentous ascomycetes.</title>
        <authorList>
            <consortium name="DOE Joint Genome Institute"/>
            <person name="Lutkenhaus R."/>
            <person name="Traeger S."/>
            <person name="Breuer J."/>
            <person name="Kuo A."/>
            <person name="Lipzen A."/>
            <person name="Pangilinan J."/>
            <person name="Dilworth D."/>
            <person name="Sandor L."/>
            <person name="Poggeler S."/>
            <person name="Barry K."/>
            <person name="Grigoriev I.V."/>
            <person name="Nowrousian M."/>
        </authorList>
    </citation>
    <scope>NUCLEOTIDE SEQUENCE [LARGE SCALE GENOMIC DNA]</scope>
    <source>
        <strain evidence="1 2">CBS 389.68</strain>
    </source>
</reference>
<evidence type="ECO:0000313" key="2">
    <source>
        <dbReference type="Proteomes" id="UP000298138"/>
    </source>
</evidence>
<gene>
    <name evidence="1" type="ORF">EX30DRAFT_373603</name>
</gene>
<name>A0A4S2MNL7_9PEZI</name>
<dbReference type="EMBL" id="ML220138">
    <property type="protein sequence ID" value="TGZ78756.1"/>
    <property type="molecule type" value="Genomic_DNA"/>
</dbReference>
<dbReference type="AlphaFoldDB" id="A0A4S2MNL7"/>
<dbReference type="Proteomes" id="UP000298138">
    <property type="component" value="Unassembled WGS sequence"/>
</dbReference>
<protein>
    <submittedName>
        <fullName evidence="1">Uncharacterized protein</fullName>
    </submittedName>
</protein>
<keyword evidence="2" id="KW-1185">Reference proteome</keyword>
<organism evidence="1 2">
    <name type="scientific">Ascodesmis nigricans</name>
    <dbReference type="NCBI Taxonomy" id="341454"/>
    <lineage>
        <taxon>Eukaryota</taxon>
        <taxon>Fungi</taxon>
        <taxon>Dikarya</taxon>
        <taxon>Ascomycota</taxon>
        <taxon>Pezizomycotina</taxon>
        <taxon>Pezizomycetes</taxon>
        <taxon>Pezizales</taxon>
        <taxon>Ascodesmidaceae</taxon>
        <taxon>Ascodesmis</taxon>
    </lineage>
</organism>
<proteinExistence type="predicted"/>
<dbReference type="InParanoid" id="A0A4S2MNL7"/>
<accession>A0A4S2MNL7</accession>
<sequence>MRLPAPGEVLEWSGATRYAPRVIPDAPADHSTLIEGINEPYGTLGAVFLAAWTIGDSIRWERVYATVGHVLGKDQTWSVVTPKELFVQGPSGIWHDLRRIPLESILHEILVLNRVQTLEISHFFDLNINISALATSGSSPIMELGNTETSIPTILDDDQI</sequence>
<evidence type="ECO:0000313" key="1">
    <source>
        <dbReference type="EMBL" id="TGZ78756.1"/>
    </source>
</evidence>